<dbReference type="Proteomes" id="UP000215902">
    <property type="component" value="Unassembled WGS sequence"/>
</dbReference>
<dbReference type="PANTHER" id="PTHR12307">
    <property type="entry name" value="PROTEIN PHOSPHATASE 1 REGULATORY SUBUNIT"/>
    <property type="match status" value="1"/>
</dbReference>
<comment type="caution">
    <text evidence="3">The sequence shown here is derived from an EMBL/GenBank/DDBJ whole genome shotgun (WGS) entry which is preliminary data.</text>
</comment>
<protein>
    <recommendedName>
        <fullName evidence="2">CBM21 domain-containing protein</fullName>
    </recommendedName>
</protein>
<dbReference type="GO" id="GO:0000164">
    <property type="term" value="C:protein phosphatase type 1 complex"/>
    <property type="evidence" value="ECO:0007669"/>
    <property type="project" value="TreeGrafter"/>
</dbReference>
<evidence type="ECO:0000259" key="2">
    <source>
        <dbReference type="PROSITE" id="PS51159"/>
    </source>
</evidence>
<feature type="compositionally biased region" description="Basic and acidic residues" evidence="1">
    <location>
        <begin position="204"/>
        <end position="218"/>
    </location>
</feature>
<dbReference type="GO" id="GO:0008157">
    <property type="term" value="F:protein phosphatase 1 binding"/>
    <property type="evidence" value="ECO:0007669"/>
    <property type="project" value="TreeGrafter"/>
</dbReference>
<feature type="compositionally biased region" description="Polar residues" evidence="1">
    <location>
        <begin position="458"/>
        <end position="479"/>
    </location>
</feature>
<feature type="compositionally biased region" description="Low complexity" evidence="1">
    <location>
        <begin position="413"/>
        <end position="436"/>
    </location>
</feature>
<reference evidence="3 4" key="1">
    <citation type="submission" date="2017-06" db="EMBL/GenBank/DDBJ databases">
        <title>A platform for efficient transgenesis in Macrostomum lignano, a flatworm model organism for stem cell research.</title>
        <authorList>
            <person name="Berezikov E."/>
        </authorList>
    </citation>
    <scope>NUCLEOTIDE SEQUENCE [LARGE SCALE GENOMIC DNA]</scope>
    <source>
        <strain evidence="3">DV1</strain>
        <tissue evidence="3">Whole organism</tissue>
    </source>
</reference>
<feature type="region of interest" description="Disordered" evidence="1">
    <location>
        <begin position="1"/>
        <end position="38"/>
    </location>
</feature>
<feature type="region of interest" description="Disordered" evidence="1">
    <location>
        <begin position="204"/>
        <end position="236"/>
    </location>
</feature>
<feature type="region of interest" description="Disordered" evidence="1">
    <location>
        <begin position="128"/>
        <end position="158"/>
    </location>
</feature>
<dbReference type="Pfam" id="PF03370">
    <property type="entry name" value="CBM_21"/>
    <property type="match status" value="1"/>
</dbReference>
<evidence type="ECO:0000256" key="1">
    <source>
        <dbReference type="SAM" id="MobiDB-lite"/>
    </source>
</evidence>
<dbReference type="PROSITE" id="PS51159">
    <property type="entry name" value="CBM21"/>
    <property type="match status" value="1"/>
</dbReference>
<dbReference type="EMBL" id="NIVC01001647">
    <property type="protein sequence ID" value="PAA65480.1"/>
    <property type="molecule type" value="Genomic_DNA"/>
</dbReference>
<feature type="compositionally biased region" description="Low complexity" evidence="1">
    <location>
        <begin position="16"/>
        <end position="25"/>
    </location>
</feature>
<dbReference type="AlphaFoldDB" id="A0A267EV95"/>
<proteinExistence type="predicted"/>
<dbReference type="GO" id="GO:0005979">
    <property type="term" value="P:regulation of glycogen biosynthetic process"/>
    <property type="evidence" value="ECO:0007669"/>
    <property type="project" value="TreeGrafter"/>
</dbReference>
<feature type="region of interest" description="Disordered" evidence="1">
    <location>
        <begin position="413"/>
        <end position="491"/>
    </location>
</feature>
<accession>A0A267EV95</accession>
<organism evidence="3 4">
    <name type="scientific">Macrostomum lignano</name>
    <dbReference type="NCBI Taxonomy" id="282301"/>
    <lineage>
        <taxon>Eukaryota</taxon>
        <taxon>Metazoa</taxon>
        <taxon>Spiralia</taxon>
        <taxon>Lophotrochozoa</taxon>
        <taxon>Platyhelminthes</taxon>
        <taxon>Rhabditophora</taxon>
        <taxon>Macrostomorpha</taxon>
        <taxon>Macrostomida</taxon>
        <taxon>Macrostomidae</taxon>
        <taxon>Macrostomum</taxon>
    </lineage>
</organism>
<dbReference type="InterPro" id="IPR038175">
    <property type="entry name" value="CBM21_dom_sf"/>
</dbReference>
<evidence type="ECO:0000313" key="3">
    <source>
        <dbReference type="EMBL" id="PAA65480.1"/>
    </source>
</evidence>
<dbReference type="STRING" id="282301.A0A267EV95"/>
<name>A0A267EV95_9PLAT</name>
<feature type="compositionally biased region" description="Low complexity" evidence="1">
    <location>
        <begin position="146"/>
        <end position="158"/>
    </location>
</feature>
<feature type="compositionally biased region" description="Pro residues" evidence="1">
    <location>
        <begin position="445"/>
        <end position="457"/>
    </location>
</feature>
<keyword evidence="4" id="KW-1185">Reference proteome</keyword>
<dbReference type="GO" id="GO:2001069">
    <property type="term" value="F:glycogen binding"/>
    <property type="evidence" value="ECO:0007669"/>
    <property type="project" value="TreeGrafter"/>
</dbReference>
<sequence>MTTLLLHVSKQRRSTKQQQSQQQSKGNRRPYSSTTPIGRIRQPGLAAFAHYFAFSRVALGRYTPALAADLPSQTTMSAVDTQAAPALNCFRQLPHQQQCKTKSQSYFNCQKQQKQQQQLQKKLGSIARSYSDPDLPSSNSAAQFNYKDSPLSSSLKSPLDYSMESPNYVAVFKVDCENQSTGLAPPLMFRHSFDCLLDLLNGHGERDGEGDGEGRGNGEGEAEPQPAPAAATEATAAEATAADVLTVAGGPPLHKAVSDSIGKSMKKRVIFADDAGKPLQQVRVFSEPSWAPPKFLSIRPLPADPDAADDIEASSDKSGQFRCQFAQPSSKYILFRENVEKNCVSLSNLYFDGLTAKGSVSVKNISFKKRVFVRVSFDQWASYRDFDATYASSQDSRQDSFVFSFPCPPTWSAASNSASASRPKAKPSGTATWARTTRCRWPRNLPRPSPAGRPMPTPGTTSPTIRASPTFQSSPSGTTLPIGYTIDLSRS</sequence>
<evidence type="ECO:0000313" key="4">
    <source>
        <dbReference type="Proteomes" id="UP000215902"/>
    </source>
</evidence>
<dbReference type="Gene3D" id="2.60.40.2440">
    <property type="entry name" value="Carbohydrate binding type-21 domain"/>
    <property type="match status" value="1"/>
</dbReference>
<gene>
    <name evidence="3" type="ORF">BOX15_Mlig030765g1</name>
</gene>
<dbReference type="OrthoDB" id="1881at2759"/>
<feature type="domain" description="CBM21" evidence="2">
    <location>
        <begin position="336"/>
        <end position="444"/>
    </location>
</feature>
<dbReference type="InterPro" id="IPR050782">
    <property type="entry name" value="PP1_regulatory_subunit_3"/>
</dbReference>
<dbReference type="PANTHER" id="PTHR12307:SF36">
    <property type="entry name" value="GLYCOGEN-BINDING SUBUNIT 76A"/>
    <property type="match status" value="1"/>
</dbReference>
<dbReference type="InterPro" id="IPR005036">
    <property type="entry name" value="CBM21_dom"/>
</dbReference>